<gene>
    <name evidence="1" type="ORF">H1X69_12445</name>
</gene>
<evidence type="ECO:0000313" key="1">
    <source>
        <dbReference type="EMBL" id="MBA5222226.1"/>
    </source>
</evidence>
<reference evidence="1 2" key="1">
    <citation type="submission" date="2020-07" db="EMBL/GenBank/DDBJ databases">
        <title>Differential regulation of undecylprodigiosin biosynthesis in the yeast-scavenging Streptomyces strain MBK6.</title>
        <authorList>
            <person name="Baral B."/>
            <person name="Siitonen V."/>
            <person name="Laughlin M."/>
            <person name="Yamada K."/>
            <person name="Ilomaeki M."/>
            <person name="Metsae-Ketelae M."/>
            <person name="Niemi J."/>
        </authorList>
    </citation>
    <scope>NUCLEOTIDE SEQUENCE [LARGE SCALE GENOMIC DNA]</scope>
    <source>
        <strain evidence="1 2">MBK6</strain>
    </source>
</reference>
<comment type="caution">
    <text evidence="1">The sequence shown here is derived from an EMBL/GenBank/DDBJ whole genome shotgun (WGS) entry which is preliminary data.</text>
</comment>
<accession>A0A7W2DSI6</accession>
<sequence length="248" mass="26864">MSFLQGTSVALSAQFYEYAGGPGAVLTDVTVRVTKVGDSGPTLGPVSEGVGNPADGLYTYLWSTSLDTDPGNYTVVWEGTDADLEPVQASEVITITAAILGTWASTADVEDITGVTVTEAQLRRAQSVIDMVSGRTYEIHDLLVRENRARDLRWLQQAVAYQAAWMISQPDMFTRMNVTSVNQDTSQAQMGASALTLAPLARRALNRVSWMGTRSVQVQRARSTGRGVQPAGSPVYDYDGEEPLWRPL</sequence>
<dbReference type="AlphaFoldDB" id="A0A7W2DSI6"/>
<dbReference type="Proteomes" id="UP000587608">
    <property type="component" value="Unassembled WGS sequence"/>
</dbReference>
<proteinExistence type="predicted"/>
<evidence type="ECO:0000313" key="2">
    <source>
        <dbReference type="Proteomes" id="UP000587608"/>
    </source>
</evidence>
<name>A0A7W2DSI6_9ACTN</name>
<dbReference type="EMBL" id="JACERG010000010">
    <property type="protein sequence ID" value="MBA5222226.1"/>
    <property type="molecule type" value="Genomic_DNA"/>
</dbReference>
<protein>
    <submittedName>
        <fullName evidence="1">Uncharacterized protein</fullName>
    </submittedName>
</protein>
<organism evidence="1 2">
    <name type="scientific">Streptomyces griseoaurantiacus</name>
    <dbReference type="NCBI Taxonomy" id="68213"/>
    <lineage>
        <taxon>Bacteria</taxon>
        <taxon>Bacillati</taxon>
        <taxon>Actinomycetota</taxon>
        <taxon>Actinomycetes</taxon>
        <taxon>Kitasatosporales</taxon>
        <taxon>Streptomycetaceae</taxon>
        <taxon>Streptomyces</taxon>
        <taxon>Streptomyces aurantiacus group</taxon>
    </lineage>
</organism>
<dbReference type="RefSeq" id="WP_191852815.1">
    <property type="nucleotide sequence ID" value="NZ_JACERG010000010.1"/>
</dbReference>